<dbReference type="EMBL" id="JBGLYH010000039">
    <property type="protein sequence ID" value="MEZ7197716.1"/>
    <property type="molecule type" value="Genomic_DNA"/>
</dbReference>
<dbReference type="Proteomes" id="UP001568698">
    <property type="component" value="Unassembled WGS sequence"/>
</dbReference>
<dbReference type="RefSeq" id="WP_371387229.1">
    <property type="nucleotide sequence ID" value="NZ_JBGLYH010000039.1"/>
</dbReference>
<evidence type="ECO:0008006" key="3">
    <source>
        <dbReference type="Google" id="ProtNLM"/>
    </source>
</evidence>
<evidence type="ECO:0000313" key="1">
    <source>
        <dbReference type="EMBL" id="MEZ7197716.1"/>
    </source>
</evidence>
<protein>
    <recommendedName>
        <fullName evidence="3">Peptidase C39 domain-containing protein</fullName>
    </recommendedName>
</protein>
<dbReference type="PROSITE" id="PS51257">
    <property type="entry name" value="PROKAR_LIPOPROTEIN"/>
    <property type="match status" value="1"/>
</dbReference>
<reference evidence="1 2" key="1">
    <citation type="submission" date="2024-08" db="EMBL/GenBank/DDBJ databases">
        <title>Sulfate-reducing bacteria isolated from formation water of the oil field in Kazakhstan and description of Pseudodesulfovibrio sp.</title>
        <authorList>
            <person name="Bidzhieva S.K."/>
            <person name="Tourova T.P."/>
            <person name="Grouzdev D.S."/>
            <person name="Beletsky A.V."/>
            <person name="Sokolova D.S."/>
            <person name="Samigullina S.R."/>
            <person name="Poltaraus A.B."/>
            <person name="Avtukh A.N."/>
            <person name="Tereshina V.M."/>
            <person name="Zhaparov N.S."/>
            <person name="Mardanov A.V."/>
            <person name="Nazina T.N."/>
        </authorList>
    </citation>
    <scope>NUCLEOTIDE SEQUENCE [LARGE SCALE GENOMIC DNA]</scope>
    <source>
        <strain evidence="1 2">9FUS</strain>
    </source>
</reference>
<organism evidence="1 2">
    <name type="scientific">Pseudodesulfovibrio karagichevae</name>
    <dbReference type="NCBI Taxonomy" id="3239305"/>
    <lineage>
        <taxon>Bacteria</taxon>
        <taxon>Pseudomonadati</taxon>
        <taxon>Thermodesulfobacteriota</taxon>
        <taxon>Desulfovibrionia</taxon>
        <taxon>Desulfovibrionales</taxon>
        <taxon>Desulfovibrionaceae</taxon>
    </lineage>
</organism>
<accession>A0ABV4K412</accession>
<proteinExistence type="predicted"/>
<gene>
    <name evidence="1" type="ORF">AB6M95_13205</name>
</gene>
<name>A0ABV4K412_9BACT</name>
<evidence type="ECO:0000313" key="2">
    <source>
        <dbReference type="Proteomes" id="UP001568698"/>
    </source>
</evidence>
<keyword evidence="2" id="KW-1185">Reference proteome</keyword>
<sequence>MTVAVQRIVQEDGTGCGLACVAMVVGCTYAEIRILAINELGFDPAGPFFTDYADIRAMLASFGYRLSRRTVFAGYGSLSPLSLLGVERAGSGEEDHWMVHVKCGLDRYALDPAGQVKSERRRDWWRIFPVSYANITKF</sequence>
<comment type="caution">
    <text evidence="1">The sequence shown here is derived from an EMBL/GenBank/DDBJ whole genome shotgun (WGS) entry which is preliminary data.</text>
</comment>